<reference evidence="3" key="1">
    <citation type="submission" date="2023-08" db="EMBL/GenBank/DDBJ databases">
        <title>Rhodospirillaceae gen. nov., a novel taxon isolated from the Yangtze River Yuezi River estuary sludge.</title>
        <authorList>
            <person name="Ruan L."/>
        </authorList>
    </citation>
    <scope>NUCLEOTIDE SEQUENCE [LARGE SCALE GENOMIC DNA]</scope>
    <source>
        <strain evidence="3">R-7</strain>
    </source>
</reference>
<name>A0ABU0YUY4_9PROT</name>
<comment type="caution">
    <text evidence="2">The sequence shown here is derived from an EMBL/GenBank/DDBJ whole genome shotgun (WGS) entry which is preliminary data.</text>
</comment>
<dbReference type="CDD" id="cd01012">
    <property type="entry name" value="YcaC_related"/>
    <property type="match status" value="1"/>
</dbReference>
<dbReference type="InterPro" id="IPR000868">
    <property type="entry name" value="Isochorismatase-like_dom"/>
</dbReference>
<proteinExistence type="predicted"/>
<gene>
    <name evidence="2" type="ORF">Q8A70_24115</name>
</gene>
<dbReference type="PANTHER" id="PTHR14119:SF3">
    <property type="entry name" value="ISOCHORISMATASE DOMAIN-CONTAINING PROTEIN 2"/>
    <property type="match status" value="1"/>
</dbReference>
<dbReference type="RefSeq" id="WP_379960532.1">
    <property type="nucleotide sequence ID" value="NZ_JAUYVI010000008.1"/>
</dbReference>
<dbReference type="EMBL" id="JAUYVI010000008">
    <property type="protein sequence ID" value="MDQ7250796.1"/>
    <property type="molecule type" value="Genomic_DNA"/>
</dbReference>
<keyword evidence="3" id="KW-1185">Reference proteome</keyword>
<dbReference type="PANTHER" id="PTHR14119">
    <property type="entry name" value="HYDROLASE"/>
    <property type="match status" value="1"/>
</dbReference>
<evidence type="ECO:0000259" key="1">
    <source>
        <dbReference type="Pfam" id="PF00857"/>
    </source>
</evidence>
<sequence>MLLERAKSLLLLVDMQERLVPVMADAADLTARCGILLRAAYELGVPILASEQYPKGLGATIPSLAAFATRRLEKMEFSAYANNAIKDELTRAGQKQIILAGIEAHVCVLQTGLELVAAGFQVFVVADAVASRRPESREVALHRVARAGATLITAEMALFEWLRSASAPEFRAISQLIR</sequence>
<keyword evidence="2" id="KW-0378">Hydrolase</keyword>
<accession>A0ABU0YUY4</accession>
<organism evidence="2 3">
    <name type="scientific">Dongia sedimenti</name>
    <dbReference type="NCBI Taxonomy" id="3064282"/>
    <lineage>
        <taxon>Bacteria</taxon>
        <taxon>Pseudomonadati</taxon>
        <taxon>Pseudomonadota</taxon>
        <taxon>Alphaproteobacteria</taxon>
        <taxon>Rhodospirillales</taxon>
        <taxon>Dongiaceae</taxon>
        <taxon>Dongia</taxon>
    </lineage>
</organism>
<dbReference type="InterPro" id="IPR036380">
    <property type="entry name" value="Isochorismatase-like_sf"/>
</dbReference>
<feature type="domain" description="Isochorismatase-like" evidence="1">
    <location>
        <begin position="8"/>
        <end position="155"/>
    </location>
</feature>
<dbReference type="Pfam" id="PF00857">
    <property type="entry name" value="Isochorismatase"/>
    <property type="match status" value="1"/>
</dbReference>
<dbReference type="InterPro" id="IPR050993">
    <property type="entry name" value="Isochorismatase_domain"/>
</dbReference>
<dbReference type="SUPFAM" id="SSF52499">
    <property type="entry name" value="Isochorismatase-like hydrolases"/>
    <property type="match status" value="1"/>
</dbReference>
<evidence type="ECO:0000313" key="2">
    <source>
        <dbReference type="EMBL" id="MDQ7250796.1"/>
    </source>
</evidence>
<dbReference type="Gene3D" id="3.40.50.850">
    <property type="entry name" value="Isochorismatase-like"/>
    <property type="match status" value="1"/>
</dbReference>
<dbReference type="GO" id="GO:0016787">
    <property type="term" value="F:hydrolase activity"/>
    <property type="evidence" value="ECO:0007669"/>
    <property type="project" value="UniProtKB-KW"/>
</dbReference>
<dbReference type="Proteomes" id="UP001230156">
    <property type="component" value="Unassembled WGS sequence"/>
</dbReference>
<evidence type="ECO:0000313" key="3">
    <source>
        <dbReference type="Proteomes" id="UP001230156"/>
    </source>
</evidence>
<protein>
    <submittedName>
        <fullName evidence="2">Hydrolase</fullName>
    </submittedName>
</protein>